<accession>N1WV66</accession>
<gene>
    <name evidence="2" type="ORF">LEP1GSC060_0888</name>
</gene>
<sequence length="49" mass="5775">MGLTIQSLRKKTSQQRRQMKSDPLLDLISVPHKFPERNNPKYSLLIPNR</sequence>
<feature type="compositionally biased region" description="Basic residues" evidence="1">
    <location>
        <begin position="8"/>
        <end position="18"/>
    </location>
</feature>
<evidence type="ECO:0000256" key="1">
    <source>
        <dbReference type="SAM" id="MobiDB-lite"/>
    </source>
</evidence>
<keyword evidence="3" id="KW-1185">Reference proteome</keyword>
<dbReference type="Proteomes" id="UP000012313">
    <property type="component" value="Unassembled WGS sequence"/>
</dbReference>
<name>N1WV66_9LEPT</name>
<evidence type="ECO:0000313" key="3">
    <source>
        <dbReference type="Proteomes" id="UP000012313"/>
    </source>
</evidence>
<evidence type="ECO:0000313" key="2">
    <source>
        <dbReference type="EMBL" id="EMY79763.1"/>
    </source>
</evidence>
<feature type="region of interest" description="Disordered" evidence="1">
    <location>
        <begin position="1"/>
        <end position="21"/>
    </location>
</feature>
<dbReference type="EMBL" id="AOHC02000005">
    <property type="protein sequence ID" value="EMY79763.1"/>
    <property type="molecule type" value="Genomic_DNA"/>
</dbReference>
<dbReference type="AlphaFoldDB" id="N1WV66"/>
<reference evidence="2" key="1">
    <citation type="submission" date="2013-03" db="EMBL/GenBank/DDBJ databases">
        <authorList>
            <person name="Harkins D.M."/>
            <person name="Durkin A.S."/>
            <person name="Brinkac L.M."/>
            <person name="Haft D.H."/>
            <person name="Selengut J.D."/>
            <person name="Sanka R."/>
            <person name="DePew J."/>
            <person name="Purushe J."/>
            <person name="Hartskeerl R.A."/>
            <person name="Ahmed A."/>
            <person name="van der Linden H."/>
            <person name="Goris M.G.A."/>
            <person name="Vinetz J.M."/>
            <person name="Sutton G.G."/>
            <person name="Nierman W.C."/>
            <person name="Fouts D.E."/>
        </authorList>
    </citation>
    <scope>NUCLEOTIDE SEQUENCE [LARGE SCALE GENOMIC DNA]</scope>
    <source>
        <strain evidence="2">ICFT</strain>
    </source>
</reference>
<comment type="caution">
    <text evidence="2">The sequence shown here is derived from an EMBL/GenBank/DDBJ whole genome shotgun (WGS) entry which is preliminary data.</text>
</comment>
<proteinExistence type="predicted"/>
<protein>
    <submittedName>
        <fullName evidence="2">Uncharacterized protein</fullName>
    </submittedName>
</protein>
<organism evidence="2 3">
    <name type="scientific">Leptospira weilii serovar Ranarum str. ICFT</name>
    <dbReference type="NCBI Taxonomy" id="1218598"/>
    <lineage>
        <taxon>Bacteria</taxon>
        <taxon>Pseudomonadati</taxon>
        <taxon>Spirochaetota</taxon>
        <taxon>Spirochaetia</taxon>
        <taxon>Leptospirales</taxon>
        <taxon>Leptospiraceae</taxon>
        <taxon>Leptospira</taxon>
    </lineage>
</organism>